<dbReference type="Gene3D" id="3.40.50.2300">
    <property type="match status" value="2"/>
</dbReference>
<dbReference type="SMART" id="SM00354">
    <property type="entry name" value="HTH_LACI"/>
    <property type="match status" value="1"/>
</dbReference>
<evidence type="ECO:0000256" key="1">
    <source>
        <dbReference type="ARBA" id="ARBA00022491"/>
    </source>
</evidence>
<gene>
    <name evidence="7" type="ORF">CVO76_00595</name>
</gene>
<keyword evidence="2" id="KW-0805">Transcription regulation</keyword>
<dbReference type="PROSITE" id="PS50932">
    <property type="entry name" value="HTH_LACI_2"/>
    <property type="match status" value="1"/>
</dbReference>
<evidence type="ECO:0000259" key="6">
    <source>
        <dbReference type="PROSITE" id="PS50932"/>
    </source>
</evidence>
<dbReference type="SUPFAM" id="SSF47413">
    <property type="entry name" value="lambda repressor-like DNA-binding domains"/>
    <property type="match status" value="1"/>
</dbReference>
<dbReference type="Pfam" id="PF00356">
    <property type="entry name" value="LacI"/>
    <property type="match status" value="1"/>
</dbReference>
<keyword evidence="3" id="KW-0238">DNA-binding</keyword>
<feature type="compositionally biased region" description="Basic and acidic residues" evidence="5">
    <location>
        <begin position="311"/>
        <end position="320"/>
    </location>
</feature>
<dbReference type="GO" id="GO:0003700">
    <property type="term" value="F:DNA-binding transcription factor activity"/>
    <property type="evidence" value="ECO:0007669"/>
    <property type="project" value="TreeGrafter"/>
</dbReference>
<dbReference type="AlphaFoldDB" id="A0A2L0UAR2"/>
<evidence type="ECO:0000313" key="8">
    <source>
        <dbReference type="Proteomes" id="UP000239187"/>
    </source>
</evidence>
<dbReference type="PANTHER" id="PTHR30146">
    <property type="entry name" value="LACI-RELATED TRANSCRIPTIONAL REPRESSOR"/>
    <property type="match status" value="1"/>
</dbReference>
<organism evidence="7 8">
    <name type="scientific">Arthrobacter agilis</name>
    <dbReference type="NCBI Taxonomy" id="37921"/>
    <lineage>
        <taxon>Bacteria</taxon>
        <taxon>Bacillati</taxon>
        <taxon>Actinomycetota</taxon>
        <taxon>Actinomycetes</taxon>
        <taxon>Micrococcales</taxon>
        <taxon>Micrococcaceae</taxon>
        <taxon>Arthrobacter</taxon>
    </lineage>
</organism>
<feature type="domain" description="HTH lacI-type" evidence="6">
    <location>
        <begin position="2"/>
        <end position="56"/>
    </location>
</feature>
<proteinExistence type="predicted"/>
<dbReference type="PANTHER" id="PTHR30146:SF148">
    <property type="entry name" value="HTH-TYPE TRANSCRIPTIONAL REPRESSOR PURR-RELATED"/>
    <property type="match status" value="1"/>
</dbReference>
<dbReference type="InterPro" id="IPR028082">
    <property type="entry name" value="Peripla_BP_I"/>
</dbReference>
<protein>
    <submittedName>
        <fullName evidence="7">LacI family transcriptional regulator</fullName>
    </submittedName>
</protein>
<accession>A0A2L0UAR2</accession>
<dbReference type="InterPro" id="IPR010982">
    <property type="entry name" value="Lambda_DNA-bd_dom_sf"/>
</dbReference>
<dbReference type="InterPro" id="IPR046335">
    <property type="entry name" value="LacI/GalR-like_sensor"/>
</dbReference>
<evidence type="ECO:0000256" key="5">
    <source>
        <dbReference type="SAM" id="MobiDB-lite"/>
    </source>
</evidence>
<dbReference type="EMBL" id="CP024915">
    <property type="protein sequence ID" value="AUZ86307.1"/>
    <property type="molecule type" value="Genomic_DNA"/>
</dbReference>
<evidence type="ECO:0000256" key="2">
    <source>
        <dbReference type="ARBA" id="ARBA00023015"/>
    </source>
</evidence>
<dbReference type="CDD" id="cd06267">
    <property type="entry name" value="PBP1_LacI_sugar_binding-like"/>
    <property type="match status" value="1"/>
</dbReference>
<dbReference type="Proteomes" id="UP000239187">
    <property type="component" value="Chromosome"/>
</dbReference>
<keyword evidence="4" id="KW-0804">Transcription</keyword>
<name>A0A2L0UAR2_9MICC</name>
<dbReference type="SUPFAM" id="SSF53822">
    <property type="entry name" value="Periplasmic binding protein-like I"/>
    <property type="match status" value="1"/>
</dbReference>
<evidence type="ECO:0000256" key="4">
    <source>
        <dbReference type="ARBA" id="ARBA00023163"/>
    </source>
</evidence>
<dbReference type="GO" id="GO:0000976">
    <property type="term" value="F:transcription cis-regulatory region binding"/>
    <property type="evidence" value="ECO:0007669"/>
    <property type="project" value="TreeGrafter"/>
</dbReference>
<evidence type="ECO:0000256" key="3">
    <source>
        <dbReference type="ARBA" id="ARBA00023125"/>
    </source>
</evidence>
<reference evidence="7 8" key="1">
    <citation type="submission" date="2017-11" db="EMBL/GenBank/DDBJ databases">
        <title>Draft genome of Arthrobacter agilis strain UMCV2, a plant growth-promoting rhizobacterium and biocontrol capacity of phytopathogenic fungi.</title>
        <authorList>
            <person name="Martinez-Camara R."/>
            <person name="Santoyo G."/>
            <person name="Moreno-Hagelsieb G."/>
            <person name="Valencia-Cantero E."/>
        </authorList>
    </citation>
    <scope>NUCLEOTIDE SEQUENCE [LARGE SCALE GENOMIC DNA]</scope>
    <source>
        <strain evidence="7 8">UMCV2</strain>
    </source>
</reference>
<feature type="region of interest" description="Disordered" evidence="5">
    <location>
        <begin position="311"/>
        <end position="336"/>
    </location>
</feature>
<dbReference type="Gene3D" id="1.10.260.40">
    <property type="entry name" value="lambda repressor-like DNA-binding domains"/>
    <property type="match status" value="1"/>
</dbReference>
<dbReference type="InterPro" id="IPR000843">
    <property type="entry name" value="HTH_LacI"/>
</dbReference>
<dbReference type="CDD" id="cd01392">
    <property type="entry name" value="HTH_LacI"/>
    <property type="match status" value="1"/>
</dbReference>
<sequence length="336" mass="36183">MTSIDDVAASLGVSTATVSRALRGLPGVAEETRARVNSTAKELGYVPSSSASGLASGRTMAMGVLVPVIDRWFFSAVLEGIDRRLRAAGYDLVLFSLGGDGVNRDRVFHRSILRRRIDALLVMSMHLTPEERKAVQQLEYPNLVIGGAVEGVRHVGIDDAQAARDAVEHLIGLGHTRIAHMRGGGSFDIDFEVPRLREQAFRDAMTDHGLTVREDWTAFGDFRFVTSRASALAMLADPRDRPTAVFCSSDEMAFGVLTAAAELGIDVPRDLSVIGIDDHEFAEPMGLTTIRQDPAGQGAYAADLLLGELMRNEPADDPPSRPHALVVRKSTGPAPS</sequence>
<keyword evidence="1" id="KW-0678">Repressor</keyword>
<evidence type="ECO:0000313" key="7">
    <source>
        <dbReference type="EMBL" id="AUZ86307.1"/>
    </source>
</evidence>
<dbReference type="RefSeq" id="WP_208740323.1">
    <property type="nucleotide sequence ID" value="NZ_CP024915.1"/>
</dbReference>
<dbReference type="Pfam" id="PF13377">
    <property type="entry name" value="Peripla_BP_3"/>
    <property type="match status" value="1"/>
</dbReference>